<dbReference type="Pfam" id="PF01368">
    <property type="entry name" value="DHH"/>
    <property type="match status" value="1"/>
</dbReference>
<dbReference type="Pfam" id="PF02272">
    <property type="entry name" value="DHHA1"/>
    <property type="match status" value="1"/>
</dbReference>
<dbReference type="NCBIfam" id="TIGR00644">
    <property type="entry name" value="recJ"/>
    <property type="match status" value="1"/>
</dbReference>
<dbReference type="Proteomes" id="UP000015462">
    <property type="component" value="Unassembled WGS sequence"/>
</dbReference>
<gene>
    <name evidence="10" type="ORF">L196_09154</name>
</gene>
<dbReference type="SUPFAM" id="SSF64182">
    <property type="entry name" value="DHH phosphoesterases"/>
    <property type="match status" value="1"/>
</dbReference>
<feature type="coiled-coil region" evidence="6">
    <location>
        <begin position="314"/>
        <end position="341"/>
    </location>
</feature>
<sequence length="586" mass="64580">MAGETELASSSIVIKHRESTDHDSDALPDLHPVLRQVYLNRGVTHEQQLDRTLKNLPNYQRLSGIDKAVSLIKTAIKTDQKILIVADFDADGATSCAVAIRGLRMLGATNLDFVVPDRFKFGYGLTPEIVDVALELKPDLLITVDNGISSVEGVAHAIKKGCQVIVTDHHLPPKTLPNADAIVNPQLQGDEFPSKSLAGVGVIFYVLLALRAALKIEGVFDKQPVPNLANLLDIVALGTVADVVPLDELNRKLVYQGLLRIQAKKCVPGIIALLNIAKREPERVVSSDLGFAIGPRLNAAGRLDDMSLGIQCLLTDSEQEARDMAEQLDMLNIERRSIEEDMKQDAYKILASLKPSQHQHDQWGVCLFDEYWHQGVIGILASRIKEKLNRPVIAFAKGDGEDVKGSARSIPGLHIRDTLDDVASLHPGLLKKFGGHAMAAGMTIAENNLSLFIEAFNVAVKKRLNNELPDDVLLVDGEVPDNDINLTFAETLRQAGPWGQNFPEPVFVGRFKVKQARILSQKHVKLSFEMLSNSRVIDAIYFNVDNPDSIIGLNEVVVAYQLDVNTYMGRSRVQLLVRHLEEVKQF</sequence>
<dbReference type="Pfam" id="PF17768">
    <property type="entry name" value="RecJ_OB"/>
    <property type="match status" value="1"/>
</dbReference>
<reference evidence="10 11" key="1">
    <citation type="journal article" date="2013" name="Genome Announc.">
        <title>Genome Sequence of the Pyrene- and Fluoranthene-Degrading Bacterium Cycloclasticus sp. Strain PY97M.</title>
        <authorList>
            <person name="Cui Z."/>
            <person name="Xu G."/>
            <person name="Li Q."/>
            <person name="Gao W."/>
            <person name="Zheng L."/>
        </authorList>
    </citation>
    <scope>NUCLEOTIDE SEQUENCE [LARGE SCALE GENOMIC DNA]</scope>
    <source>
        <strain evidence="10 11">PY97M</strain>
    </source>
</reference>
<comment type="similarity">
    <text evidence="1">Belongs to the RecJ family.</text>
</comment>
<keyword evidence="3" id="KW-0540">Nuclease</keyword>
<evidence type="ECO:0000256" key="4">
    <source>
        <dbReference type="ARBA" id="ARBA00022801"/>
    </source>
</evidence>
<evidence type="ECO:0000313" key="10">
    <source>
        <dbReference type="EMBL" id="EPD12559.1"/>
    </source>
</evidence>
<dbReference type="InterPro" id="IPR001667">
    <property type="entry name" value="DDH_dom"/>
</dbReference>
<dbReference type="Gene3D" id="3.10.310.30">
    <property type="match status" value="1"/>
</dbReference>
<dbReference type="GO" id="GO:0003676">
    <property type="term" value="F:nucleic acid binding"/>
    <property type="evidence" value="ECO:0007669"/>
    <property type="project" value="InterPro"/>
</dbReference>
<dbReference type="Gene3D" id="3.90.1640.30">
    <property type="match status" value="1"/>
</dbReference>
<dbReference type="EMBL" id="ASHL01000008">
    <property type="protein sequence ID" value="EPD12559.1"/>
    <property type="molecule type" value="Genomic_DNA"/>
</dbReference>
<evidence type="ECO:0000259" key="8">
    <source>
        <dbReference type="Pfam" id="PF02272"/>
    </source>
</evidence>
<evidence type="ECO:0000259" key="9">
    <source>
        <dbReference type="Pfam" id="PF17768"/>
    </source>
</evidence>
<keyword evidence="11" id="KW-1185">Reference proteome</keyword>
<evidence type="ECO:0000256" key="2">
    <source>
        <dbReference type="ARBA" id="ARBA00019841"/>
    </source>
</evidence>
<evidence type="ECO:0000313" key="11">
    <source>
        <dbReference type="Proteomes" id="UP000015462"/>
    </source>
</evidence>
<proteinExistence type="inferred from homology"/>
<dbReference type="GO" id="GO:0008409">
    <property type="term" value="F:5'-3' exonuclease activity"/>
    <property type="evidence" value="ECO:0007669"/>
    <property type="project" value="InterPro"/>
</dbReference>
<dbReference type="InterPro" id="IPR004610">
    <property type="entry name" value="RecJ"/>
</dbReference>
<dbReference type="FunFam" id="3.90.1640.30:FF:000001">
    <property type="entry name" value="Single-stranded-DNA-specific exonuclease RecJ"/>
    <property type="match status" value="1"/>
</dbReference>
<feature type="domain" description="DHHA1" evidence="8">
    <location>
        <begin position="368"/>
        <end position="461"/>
    </location>
</feature>
<dbReference type="GO" id="GO:0006310">
    <property type="term" value="P:DNA recombination"/>
    <property type="evidence" value="ECO:0007669"/>
    <property type="project" value="InterPro"/>
</dbReference>
<name>A0AB33Z072_9GAMM</name>
<evidence type="ECO:0000256" key="3">
    <source>
        <dbReference type="ARBA" id="ARBA00022722"/>
    </source>
</evidence>
<dbReference type="InterPro" id="IPR003156">
    <property type="entry name" value="DHHA1_dom"/>
</dbReference>
<dbReference type="PANTHER" id="PTHR30255">
    <property type="entry name" value="SINGLE-STRANDED-DNA-SPECIFIC EXONUCLEASE RECJ"/>
    <property type="match status" value="1"/>
</dbReference>
<dbReference type="RefSeq" id="WP_016390747.1">
    <property type="nucleotide sequence ID" value="NZ_KE646809.1"/>
</dbReference>
<keyword evidence="6" id="KW-0175">Coiled coil</keyword>
<dbReference type="InterPro" id="IPR038763">
    <property type="entry name" value="DHH_sf"/>
</dbReference>
<keyword evidence="4" id="KW-0378">Hydrolase</keyword>
<dbReference type="AlphaFoldDB" id="A0AB33Z072"/>
<keyword evidence="5 10" id="KW-0269">Exonuclease</keyword>
<evidence type="ECO:0000256" key="1">
    <source>
        <dbReference type="ARBA" id="ARBA00005915"/>
    </source>
</evidence>
<dbReference type="PANTHER" id="PTHR30255:SF2">
    <property type="entry name" value="SINGLE-STRANDED-DNA-SPECIFIC EXONUCLEASE RECJ"/>
    <property type="match status" value="1"/>
</dbReference>
<evidence type="ECO:0000259" key="7">
    <source>
        <dbReference type="Pfam" id="PF01368"/>
    </source>
</evidence>
<evidence type="ECO:0000256" key="5">
    <source>
        <dbReference type="ARBA" id="ARBA00022839"/>
    </source>
</evidence>
<accession>A0AB33Z072</accession>
<dbReference type="InterPro" id="IPR041122">
    <property type="entry name" value="RecJ_OB"/>
</dbReference>
<evidence type="ECO:0000256" key="6">
    <source>
        <dbReference type="SAM" id="Coils"/>
    </source>
</evidence>
<protein>
    <recommendedName>
        <fullName evidence="2">Single-stranded-DNA-specific exonuclease RecJ</fullName>
    </recommendedName>
</protein>
<dbReference type="GO" id="GO:0006281">
    <property type="term" value="P:DNA repair"/>
    <property type="evidence" value="ECO:0007669"/>
    <property type="project" value="InterPro"/>
</dbReference>
<organism evidence="10 11">
    <name type="scientific">Cycloclasticus pugetii</name>
    <dbReference type="NCBI Taxonomy" id="34068"/>
    <lineage>
        <taxon>Bacteria</taxon>
        <taxon>Pseudomonadati</taxon>
        <taxon>Pseudomonadota</taxon>
        <taxon>Gammaproteobacteria</taxon>
        <taxon>Thiotrichales</taxon>
        <taxon>Piscirickettsiaceae</taxon>
        <taxon>Cycloclasticus</taxon>
    </lineage>
</organism>
<dbReference type="InterPro" id="IPR051673">
    <property type="entry name" value="SSDNA_exonuclease_RecJ"/>
</dbReference>
<feature type="domain" description="RecJ OB" evidence="9">
    <location>
        <begin position="475"/>
        <end position="579"/>
    </location>
</feature>
<comment type="caution">
    <text evidence="10">The sequence shown here is derived from an EMBL/GenBank/DDBJ whole genome shotgun (WGS) entry which is preliminary data.</text>
</comment>
<feature type="domain" description="DDH" evidence="7">
    <location>
        <begin position="81"/>
        <end position="239"/>
    </location>
</feature>